<evidence type="ECO:0000256" key="2">
    <source>
        <dbReference type="ARBA" id="ARBA00004370"/>
    </source>
</evidence>
<reference evidence="15 16" key="1">
    <citation type="journal article" date="2018" name="Evol. Lett.">
        <title>Horizontal gene cluster transfer increased hallucinogenic mushroom diversity.</title>
        <authorList>
            <person name="Reynolds H.T."/>
            <person name="Vijayakumar V."/>
            <person name="Gluck-Thaler E."/>
            <person name="Korotkin H.B."/>
            <person name="Matheny P.B."/>
            <person name="Slot J.C."/>
        </authorList>
    </citation>
    <scope>NUCLEOTIDE SEQUENCE [LARGE SCALE GENOMIC DNA]</scope>
    <source>
        <strain evidence="15 16">SRW20</strain>
    </source>
</reference>
<protein>
    <recommendedName>
        <fullName evidence="17">Cytochrome P450</fullName>
    </recommendedName>
</protein>
<feature type="transmembrane region" description="Helical" evidence="14">
    <location>
        <begin position="12"/>
        <end position="28"/>
    </location>
</feature>
<evidence type="ECO:0000256" key="11">
    <source>
        <dbReference type="ARBA" id="ARBA00023136"/>
    </source>
</evidence>
<evidence type="ECO:0000256" key="4">
    <source>
        <dbReference type="ARBA" id="ARBA00022617"/>
    </source>
</evidence>
<dbReference type="GO" id="GO:0004497">
    <property type="term" value="F:monooxygenase activity"/>
    <property type="evidence" value="ECO:0007669"/>
    <property type="project" value="UniProtKB-KW"/>
</dbReference>
<keyword evidence="4 12" id="KW-0349">Heme</keyword>
<evidence type="ECO:0008006" key="17">
    <source>
        <dbReference type="Google" id="ProtNLM"/>
    </source>
</evidence>
<name>A0A409VD49_9AGAR</name>
<dbReference type="EMBL" id="NHYE01005666">
    <property type="protein sequence ID" value="PPQ64529.1"/>
    <property type="molecule type" value="Genomic_DNA"/>
</dbReference>
<evidence type="ECO:0000256" key="1">
    <source>
        <dbReference type="ARBA" id="ARBA00001971"/>
    </source>
</evidence>
<dbReference type="InterPro" id="IPR017972">
    <property type="entry name" value="Cyt_P450_CS"/>
</dbReference>
<dbReference type="CDD" id="cd11041">
    <property type="entry name" value="CYP503A1-like"/>
    <property type="match status" value="1"/>
</dbReference>
<dbReference type="GO" id="GO:0016705">
    <property type="term" value="F:oxidoreductase activity, acting on paired donors, with incorporation or reduction of molecular oxygen"/>
    <property type="evidence" value="ECO:0007669"/>
    <property type="project" value="InterPro"/>
</dbReference>
<evidence type="ECO:0000256" key="5">
    <source>
        <dbReference type="ARBA" id="ARBA00022692"/>
    </source>
</evidence>
<keyword evidence="6 12" id="KW-0479">Metal-binding</keyword>
<dbReference type="GO" id="GO:0016020">
    <property type="term" value="C:membrane"/>
    <property type="evidence" value="ECO:0007669"/>
    <property type="project" value="UniProtKB-SubCell"/>
</dbReference>
<evidence type="ECO:0000256" key="9">
    <source>
        <dbReference type="ARBA" id="ARBA00023004"/>
    </source>
</evidence>
<evidence type="ECO:0000313" key="15">
    <source>
        <dbReference type="EMBL" id="PPQ64529.1"/>
    </source>
</evidence>
<proteinExistence type="inferred from homology"/>
<dbReference type="AlphaFoldDB" id="A0A409VD49"/>
<comment type="subcellular location">
    <subcellularLocation>
        <location evidence="2">Membrane</location>
    </subcellularLocation>
</comment>
<keyword evidence="10 13" id="KW-0503">Monooxygenase</keyword>
<dbReference type="Pfam" id="PF00067">
    <property type="entry name" value="p450"/>
    <property type="match status" value="1"/>
</dbReference>
<comment type="caution">
    <text evidence="15">The sequence shown here is derived from an EMBL/GenBank/DDBJ whole genome shotgun (WGS) entry which is preliminary data.</text>
</comment>
<keyword evidence="11 14" id="KW-0472">Membrane</keyword>
<accession>A0A409VD49</accession>
<evidence type="ECO:0000313" key="16">
    <source>
        <dbReference type="Proteomes" id="UP000284706"/>
    </source>
</evidence>
<evidence type="ECO:0000256" key="3">
    <source>
        <dbReference type="ARBA" id="ARBA00010617"/>
    </source>
</evidence>
<dbReference type="InterPro" id="IPR036396">
    <property type="entry name" value="Cyt_P450_sf"/>
</dbReference>
<dbReference type="InParanoid" id="A0A409VD49"/>
<keyword evidence="5 14" id="KW-0812">Transmembrane</keyword>
<dbReference type="GO" id="GO:0020037">
    <property type="term" value="F:heme binding"/>
    <property type="evidence" value="ECO:0007669"/>
    <property type="project" value="InterPro"/>
</dbReference>
<dbReference type="PRINTS" id="PR00465">
    <property type="entry name" value="EP450IV"/>
</dbReference>
<evidence type="ECO:0000256" key="12">
    <source>
        <dbReference type="PIRSR" id="PIRSR602403-1"/>
    </source>
</evidence>
<dbReference type="SUPFAM" id="SSF48264">
    <property type="entry name" value="Cytochrome P450"/>
    <property type="match status" value="1"/>
</dbReference>
<dbReference type="GO" id="GO:0005506">
    <property type="term" value="F:iron ion binding"/>
    <property type="evidence" value="ECO:0007669"/>
    <property type="project" value="InterPro"/>
</dbReference>
<dbReference type="InterPro" id="IPR002403">
    <property type="entry name" value="Cyt_P450_E_grp-IV"/>
</dbReference>
<dbReference type="InterPro" id="IPR001128">
    <property type="entry name" value="Cyt_P450"/>
</dbReference>
<organism evidence="15 16">
    <name type="scientific">Gymnopilus dilepis</name>
    <dbReference type="NCBI Taxonomy" id="231916"/>
    <lineage>
        <taxon>Eukaryota</taxon>
        <taxon>Fungi</taxon>
        <taxon>Dikarya</taxon>
        <taxon>Basidiomycota</taxon>
        <taxon>Agaricomycotina</taxon>
        <taxon>Agaricomycetes</taxon>
        <taxon>Agaricomycetidae</taxon>
        <taxon>Agaricales</taxon>
        <taxon>Agaricineae</taxon>
        <taxon>Hymenogastraceae</taxon>
        <taxon>Gymnopilus</taxon>
    </lineage>
</organism>
<keyword evidence="8 13" id="KW-0560">Oxidoreductase</keyword>
<dbReference type="PANTHER" id="PTHR46206:SF5">
    <property type="entry name" value="P450, PUTATIVE (EUROFUNG)-RELATED"/>
    <property type="match status" value="1"/>
</dbReference>
<sequence>MSNVDADDDYSSLLFVVISAAILVYLILRSEKAEPNLKHIPADGYQNYLLSYYDAIRFAYNGIQKLRKGASKYHDKAFKLSLSNHWLVVLLGRSHIEDLRKTLEENVAFTNIAEELDPSLDPLGHYSTVASQNYPEIVRRVTQSVATFVACTEVVSQHEVSFADAEWQEVDTTGLATELIAHVLHRLFLGLPFARNENLGQLSPALIRDIYDQPFLQRFLPVAFVPYFQRFTRSYQHREQMVLLVTSFIRTRNDALSIAEHKEGRKDYDLLSWLLRHEESQRSPEDIASEIVDFATTATRMISMTFAQVLCHLAATSSKYASPMRQEIESLVRQDGWSKESIERMHRVDSFIKESMRLESVYCVTNLRKFTKSFTLSDGTHLPCGTFAAVAVEPRHMDTSTYYSPDIFDGFRFFRLHEEHRLDTSSSSSSSSSPTTDRMNPQFQLVTTSADYLAWGYGRHACPGRLFAATVLKTMLAHVVMHYDVRFESGVKPRDVFVGMNRLPDLDVRMLIRKRQS</sequence>
<evidence type="ECO:0000256" key="13">
    <source>
        <dbReference type="RuleBase" id="RU000461"/>
    </source>
</evidence>
<dbReference type="Proteomes" id="UP000284706">
    <property type="component" value="Unassembled WGS sequence"/>
</dbReference>
<dbReference type="PROSITE" id="PS00086">
    <property type="entry name" value="CYTOCHROME_P450"/>
    <property type="match status" value="1"/>
</dbReference>
<evidence type="ECO:0000256" key="6">
    <source>
        <dbReference type="ARBA" id="ARBA00022723"/>
    </source>
</evidence>
<evidence type="ECO:0000256" key="14">
    <source>
        <dbReference type="SAM" id="Phobius"/>
    </source>
</evidence>
<keyword evidence="9 12" id="KW-0408">Iron</keyword>
<dbReference type="Gene3D" id="1.10.630.10">
    <property type="entry name" value="Cytochrome P450"/>
    <property type="match status" value="1"/>
</dbReference>
<evidence type="ECO:0000256" key="7">
    <source>
        <dbReference type="ARBA" id="ARBA00022989"/>
    </source>
</evidence>
<comment type="similarity">
    <text evidence="3 13">Belongs to the cytochrome P450 family.</text>
</comment>
<keyword evidence="16" id="KW-1185">Reference proteome</keyword>
<dbReference type="OrthoDB" id="1844152at2759"/>
<evidence type="ECO:0000256" key="10">
    <source>
        <dbReference type="ARBA" id="ARBA00023033"/>
    </source>
</evidence>
<dbReference type="PANTHER" id="PTHR46206">
    <property type="entry name" value="CYTOCHROME P450"/>
    <property type="match status" value="1"/>
</dbReference>
<comment type="cofactor">
    <cofactor evidence="1 12">
        <name>heme</name>
        <dbReference type="ChEBI" id="CHEBI:30413"/>
    </cofactor>
</comment>
<evidence type="ECO:0000256" key="8">
    <source>
        <dbReference type="ARBA" id="ARBA00023002"/>
    </source>
</evidence>
<feature type="binding site" description="axial binding residue" evidence="12">
    <location>
        <position position="462"/>
    </location>
    <ligand>
        <name>heme</name>
        <dbReference type="ChEBI" id="CHEBI:30413"/>
    </ligand>
    <ligandPart>
        <name>Fe</name>
        <dbReference type="ChEBI" id="CHEBI:18248"/>
    </ligandPart>
</feature>
<gene>
    <name evidence="15" type="ORF">CVT26_002068</name>
</gene>
<dbReference type="STRING" id="231916.A0A409VD49"/>
<keyword evidence="7 14" id="KW-1133">Transmembrane helix</keyword>